<organismHost>
    <name type="scientific">Emiliania huxleyi</name>
    <name type="common">Coccolithophore</name>
    <name type="synonym">Pontosphaera huxleyi</name>
    <dbReference type="NCBI Taxonomy" id="2903"/>
</organismHost>
<keyword evidence="3" id="KW-1185">Reference proteome</keyword>
<proteinExistence type="predicted"/>
<dbReference type="InterPro" id="IPR025714">
    <property type="entry name" value="Methyltranfer_dom"/>
</dbReference>
<reference evidence="2 3" key="1">
    <citation type="journal article" date="2005" name="Science">
        <title>Complete genome sequence and lytic phase transcription profile of a Coccolithovirus.</title>
        <authorList>
            <person name="Wilson W.H."/>
            <person name="Schroeder D.C."/>
            <person name="Allen M.J."/>
            <person name="Holden M.T.G."/>
            <person name="Parkhill J."/>
            <person name="Barrell B.G."/>
            <person name="Churcher C."/>
            <person name="Hamlin N."/>
            <person name="Mungall K."/>
            <person name="Norbertczak H."/>
            <person name="Quail M.A."/>
            <person name="Price C."/>
            <person name="Rabbinowitsch E."/>
            <person name="Walker D."/>
            <person name="Craigon M."/>
            <person name="Roy D."/>
            <person name="Ghazal P."/>
        </authorList>
    </citation>
    <scope>NUCLEOTIDE SEQUENCE [LARGE SCALE GENOMIC DNA]</scope>
    <source>
        <strain evidence="3">Isolate United Kingdom/English Channel/1999</strain>
    </source>
</reference>
<evidence type="ECO:0000313" key="2">
    <source>
        <dbReference type="EMBL" id="CAI65850.1"/>
    </source>
</evidence>
<dbReference type="EMBL" id="AJ890364">
    <property type="protein sequence ID" value="CAI65850.1"/>
    <property type="molecule type" value="Genomic_DNA"/>
</dbReference>
<name>Q4A256_EHV8U</name>
<dbReference type="PANTHER" id="PTHR32026:SF10">
    <property type="entry name" value="METHYLTRANSFERASE-LIKE PROTEIN 24-RELATED"/>
    <property type="match status" value="1"/>
</dbReference>
<organism evidence="2 3">
    <name type="scientific">Emiliania huxleyi virus 86 (isolate United Kingdom/English Channel/1999)</name>
    <name type="common">EhV-86</name>
    <dbReference type="NCBI Taxonomy" id="654925"/>
    <lineage>
        <taxon>Viruses</taxon>
        <taxon>Varidnaviria</taxon>
        <taxon>Bamfordvirae</taxon>
        <taxon>Nucleocytoviricota</taxon>
        <taxon>Megaviricetes</taxon>
        <taxon>Algavirales</taxon>
        <taxon>Phycodnaviridae</taxon>
        <taxon>Coccolithovirus</taxon>
        <taxon>Coccolithovirus huxleyi</taxon>
        <taxon>Emiliania huxleyi virus 86</taxon>
    </lineage>
</organism>
<evidence type="ECO:0000259" key="1">
    <source>
        <dbReference type="Pfam" id="PF13383"/>
    </source>
</evidence>
<gene>
    <name evidence="2" type="ORF">EhV423</name>
</gene>
<feature type="domain" description="Methyltransferase" evidence="1">
    <location>
        <begin position="34"/>
        <end position="244"/>
    </location>
</feature>
<sequence length="646" mass="75410">MKIIIYMFYIYVWTLPTNALCCNSSKYTHELSHNCAISHDQATAANEQFKTWESNENTKSLLYENDMPVSSICKLSYFGKHGAESKMLCNVEKFAMRDDCTVISIGSENKWDFEYDIFNKTNCRVETFDCTGTGLDWSVPKELQSRVRLHLICIGNPEWRYVDLKNGGRSRLTPHANKQYVTMSWETMLKYINLPPNVAPTVLKIDCEGCELDLFNDLIKSNMHHLLPDQMSVELHYPYDPNKKSIWNKRFSELDKKYPPRKLAFDMHNIAGFTIIGHQYNQDAPCCQEVLFARTRCMIASNQDIYDNEPYIISDSLSKSHKPMHTRMCKPSSPWNDIESFIKVSLKSEEEILLKKWVNGYVNNMPCFHRLHVISSDVIMATRYFNNVPNTSYHTNSFPRAFDHVSEYIKMQWHVTWADNYTTAKHILFWDVDSIPLLPIRYHHYFDTNNRPFWYFWSYSSKSWISRDNNVIYKSANNGYGNLNANIINSYRNMDFMTFFPVVIPRQSLMYMRNTVMAADTLSTCFDNAWIRLIRPSHVDLIGKSILLHDKHLFSAIHCSSSKSKNKCSNLYRTVEHVKHPIQGASHISSHIYGKSILKYVDTLVAQSNDAITGGNLPMELWHYKDTTRSIQQIDETRRWLFTEIS</sequence>
<evidence type="ECO:0000313" key="3">
    <source>
        <dbReference type="Proteomes" id="UP000000863"/>
    </source>
</evidence>
<protein>
    <recommendedName>
        <fullName evidence="1">Methyltransferase domain-containing protein</fullName>
    </recommendedName>
</protein>
<dbReference type="RefSeq" id="YP_294181.1">
    <property type="nucleotide sequence ID" value="NC_007346.1"/>
</dbReference>
<dbReference type="KEGG" id="vg:3654923"/>
<dbReference type="Proteomes" id="UP000000863">
    <property type="component" value="Segment"/>
</dbReference>
<dbReference type="GeneID" id="3654923"/>
<dbReference type="InterPro" id="IPR026913">
    <property type="entry name" value="METTL24"/>
</dbReference>
<accession>Q4A256</accession>
<dbReference type="PANTHER" id="PTHR32026">
    <property type="entry name" value="METHYLTRANSFERASE-LIKE PROTEIN 24"/>
    <property type="match status" value="1"/>
</dbReference>
<dbReference type="Pfam" id="PF13383">
    <property type="entry name" value="Methyltransf_22"/>
    <property type="match status" value="1"/>
</dbReference>